<evidence type="ECO:0000256" key="11">
    <source>
        <dbReference type="ARBA" id="ARBA00023136"/>
    </source>
</evidence>
<evidence type="ECO:0000256" key="2">
    <source>
        <dbReference type="ARBA" id="ARBA00004127"/>
    </source>
</evidence>
<gene>
    <name evidence="17" type="primary">pssA</name>
    <name evidence="17" type="ORF">H9816_06260</name>
</gene>
<evidence type="ECO:0000256" key="5">
    <source>
        <dbReference type="ARBA" id="ARBA00017171"/>
    </source>
</evidence>
<comment type="caution">
    <text evidence="17">The sequence shown here is derived from an EMBL/GenBank/DDBJ whole genome shotgun (WGS) entry which is preliminary data.</text>
</comment>
<feature type="transmembrane region" description="Helical" evidence="16">
    <location>
        <begin position="159"/>
        <end position="181"/>
    </location>
</feature>
<accession>A0A9D2ILQ0</accession>
<reference evidence="17" key="1">
    <citation type="journal article" date="2021" name="PeerJ">
        <title>Extensive microbial diversity within the chicken gut microbiome revealed by metagenomics and culture.</title>
        <authorList>
            <person name="Gilroy R."/>
            <person name="Ravi A."/>
            <person name="Getino M."/>
            <person name="Pursley I."/>
            <person name="Horton D.L."/>
            <person name="Alikhan N.F."/>
            <person name="Baker D."/>
            <person name="Gharbi K."/>
            <person name="Hall N."/>
            <person name="Watson M."/>
            <person name="Adriaenssens E.M."/>
            <person name="Foster-Nyarko E."/>
            <person name="Jarju S."/>
            <person name="Secka A."/>
            <person name="Antonio M."/>
            <person name="Oren A."/>
            <person name="Chaudhuri R.R."/>
            <person name="La Ragione R."/>
            <person name="Hildebrand F."/>
            <person name="Pallen M.J."/>
        </authorList>
    </citation>
    <scope>NUCLEOTIDE SEQUENCE</scope>
    <source>
        <strain evidence="17">ChiHjej11B10-19426</strain>
    </source>
</reference>
<evidence type="ECO:0000256" key="7">
    <source>
        <dbReference type="ARBA" id="ARBA00022679"/>
    </source>
</evidence>
<evidence type="ECO:0000256" key="10">
    <source>
        <dbReference type="ARBA" id="ARBA00023098"/>
    </source>
</evidence>
<keyword evidence="8 16" id="KW-0812">Transmembrane</keyword>
<feature type="transmembrane region" description="Helical" evidence="16">
    <location>
        <begin position="34"/>
        <end position="52"/>
    </location>
</feature>
<comment type="catalytic activity">
    <reaction evidence="1">
        <text>a CDP-1,2-diacyl-sn-glycerol + L-serine = a 1,2-diacyl-sn-glycero-3-phospho-L-serine + CMP + H(+)</text>
        <dbReference type="Rhea" id="RHEA:16913"/>
        <dbReference type="ChEBI" id="CHEBI:15378"/>
        <dbReference type="ChEBI" id="CHEBI:33384"/>
        <dbReference type="ChEBI" id="CHEBI:57262"/>
        <dbReference type="ChEBI" id="CHEBI:58332"/>
        <dbReference type="ChEBI" id="CHEBI:60377"/>
        <dbReference type="EC" id="2.7.8.8"/>
    </reaction>
</comment>
<evidence type="ECO:0000256" key="6">
    <source>
        <dbReference type="ARBA" id="ARBA00022516"/>
    </source>
</evidence>
<dbReference type="Gene3D" id="1.20.120.1760">
    <property type="match status" value="1"/>
</dbReference>
<comment type="similarity">
    <text evidence="3 15">Belongs to the CDP-alcohol phosphatidyltransferase class-I family.</text>
</comment>
<feature type="transmembrane region" description="Helical" evidence="16">
    <location>
        <begin position="128"/>
        <end position="147"/>
    </location>
</feature>
<keyword evidence="9 16" id="KW-1133">Transmembrane helix</keyword>
<dbReference type="Pfam" id="PF01066">
    <property type="entry name" value="CDP-OH_P_transf"/>
    <property type="match status" value="1"/>
</dbReference>
<dbReference type="EMBL" id="DXCC01000020">
    <property type="protein sequence ID" value="HIZ15496.1"/>
    <property type="molecule type" value="Genomic_DNA"/>
</dbReference>
<proteinExistence type="inferred from homology"/>
<feature type="transmembrane region" description="Helical" evidence="16">
    <location>
        <begin position="215"/>
        <end position="232"/>
    </location>
</feature>
<evidence type="ECO:0000313" key="17">
    <source>
        <dbReference type="EMBL" id="HIZ15496.1"/>
    </source>
</evidence>
<keyword evidence="10" id="KW-0443">Lipid metabolism</keyword>
<dbReference type="GO" id="GO:0016020">
    <property type="term" value="C:membrane"/>
    <property type="evidence" value="ECO:0007669"/>
    <property type="project" value="InterPro"/>
</dbReference>
<evidence type="ECO:0000256" key="15">
    <source>
        <dbReference type="RuleBase" id="RU003750"/>
    </source>
</evidence>
<dbReference type="InterPro" id="IPR000462">
    <property type="entry name" value="CDP-OH_P_trans"/>
</dbReference>
<keyword evidence="7 15" id="KW-0808">Transferase</keyword>
<reference evidence="17" key="2">
    <citation type="submission" date="2021-04" db="EMBL/GenBank/DDBJ databases">
        <authorList>
            <person name="Gilroy R."/>
        </authorList>
    </citation>
    <scope>NUCLEOTIDE SEQUENCE</scope>
    <source>
        <strain evidence="17">ChiHjej11B10-19426</strain>
    </source>
</reference>
<feature type="transmembrane region" description="Helical" evidence="16">
    <location>
        <begin position="7"/>
        <end position="28"/>
    </location>
</feature>
<evidence type="ECO:0000256" key="16">
    <source>
        <dbReference type="SAM" id="Phobius"/>
    </source>
</evidence>
<dbReference type="GO" id="GO:0012505">
    <property type="term" value="C:endomembrane system"/>
    <property type="evidence" value="ECO:0007669"/>
    <property type="project" value="UniProtKB-SubCell"/>
</dbReference>
<sequence length="238" mass="25304">MKMKLITLPNIITLGNLLCGTLGIVSMVSLQSAQALHTAFVFMLAAALCDFWDGFVARITGLYSSIGAQLDSLADLVSFGVLPTLIAMKVFYLAGGTGAWSAVMLLIVVCAALRLARFNVSDDQKSEFVGLPVPACALLIGSVGWYFAGEAGAAWPDYLPWVVLAGGVVLAGLMVSPLWMFALKFEGFGFAANAVRYTFLLMALVLILLFDMAGIGLAVVLYILVSLGLGLVRGRRNR</sequence>
<evidence type="ECO:0000256" key="13">
    <source>
        <dbReference type="ARBA" id="ARBA00023264"/>
    </source>
</evidence>
<dbReference type="NCBIfam" id="TIGR00473">
    <property type="entry name" value="pssA"/>
    <property type="match status" value="1"/>
</dbReference>
<evidence type="ECO:0000256" key="9">
    <source>
        <dbReference type="ARBA" id="ARBA00022989"/>
    </source>
</evidence>
<evidence type="ECO:0000256" key="14">
    <source>
        <dbReference type="ARBA" id="ARBA00032361"/>
    </source>
</evidence>
<evidence type="ECO:0000256" key="12">
    <source>
        <dbReference type="ARBA" id="ARBA00023209"/>
    </source>
</evidence>
<evidence type="ECO:0000256" key="1">
    <source>
        <dbReference type="ARBA" id="ARBA00000287"/>
    </source>
</evidence>
<evidence type="ECO:0000256" key="8">
    <source>
        <dbReference type="ARBA" id="ARBA00022692"/>
    </source>
</evidence>
<keyword evidence="12" id="KW-0594">Phospholipid biosynthesis</keyword>
<feature type="transmembrane region" description="Helical" evidence="16">
    <location>
        <begin position="188"/>
        <end position="209"/>
    </location>
</feature>
<dbReference type="PANTHER" id="PTHR14269:SF61">
    <property type="entry name" value="CDP-DIACYLGLYCEROL--SERINE O-PHOSPHATIDYLTRANSFERASE"/>
    <property type="match status" value="1"/>
</dbReference>
<feature type="transmembrane region" description="Helical" evidence="16">
    <location>
        <begin position="98"/>
        <end position="116"/>
    </location>
</feature>
<dbReference type="PROSITE" id="PS00379">
    <property type="entry name" value="CDP_ALCOHOL_P_TRANSF"/>
    <property type="match status" value="1"/>
</dbReference>
<name>A0A9D2ILQ0_9BACT</name>
<dbReference type="GO" id="GO:0008654">
    <property type="term" value="P:phospholipid biosynthetic process"/>
    <property type="evidence" value="ECO:0007669"/>
    <property type="project" value="UniProtKB-KW"/>
</dbReference>
<keyword evidence="13" id="KW-1208">Phospholipid metabolism</keyword>
<dbReference type="InterPro" id="IPR004533">
    <property type="entry name" value="CDP-diaglyc--ser_O-PTrfase"/>
</dbReference>
<keyword evidence="11 16" id="KW-0472">Membrane</keyword>
<dbReference type="GO" id="GO:0003882">
    <property type="term" value="F:CDP-diacylglycerol-serine O-phosphatidyltransferase activity"/>
    <property type="evidence" value="ECO:0007669"/>
    <property type="project" value="UniProtKB-EC"/>
</dbReference>
<dbReference type="Proteomes" id="UP000824014">
    <property type="component" value="Unassembled WGS sequence"/>
</dbReference>
<dbReference type="InterPro" id="IPR050324">
    <property type="entry name" value="CDP-alcohol_PTase-I"/>
</dbReference>
<organism evidence="17 18">
    <name type="scientific">Candidatus Tidjanibacter faecipullorum</name>
    <dbReference type="NCBI Taxonomy" id="2838766"/>
    <lineage>
        <taxon>Bacteria</taxon>
        <taxon>Pseudomonadati</taxon>
        <taxon>Bacteroidota</taxon>
        <taxon>Bacteroidia</taxon>
        <taxon>Bacteroidales</taxon>
        <taxon>Rikenellaceae</taxon>
        <taxon>Tidjanibacter</taxon>
    </lineage>
</organism>
<comment type="subcellular location">
    <subcellularLocation>
        <location evidence="2">Endomembrane system</location>
        <topology evidence="2">Multi-pass membrane protein</topology>
    </subcellularLocation>
</comment>
<protein>
    <recommendedName>
        <fullName evidence="5">CDP-diacylglycerol--serine O-phosphatidyltransferase</fullName>
        <ecNumber evidence="4">2.7.8.8</ecNumber>
    </recommendedName>
    <alternativeName>
        <fullName evidence="14">Phosphatidylserine synthase</fullName>
    </alternativeName>
</protein>
<keyword evidence="6" id="KW-0444">Lipid biosynthesis</keyword>
<dbReference type="PANTHER" id="PTHR14269">
    <property type="entry name" value="CDP-DIACYLGLYCEROL--GLYCEROL-3-PHOSPHATE 3-PHOSPHATIDYLTRANSFERASE-RELATED"/>
    <property type="match status" value="1"/>
</dbReference>
<dbReference type="InterPro" id="IPR048254">
    <property type="entry name" value="CDP_ALCOHOL_P_TRANSF_CS"/>
</dbReference>
<dbReference type="EC" id="2.7.8.8" evidence="4"/>
<dbReference type="AlphaFoldDB" id="A0A9D2ILQ0"/>
<evidence type="ECO:0000256" key="4">
    <source>
        <dbReference type="ARBA" id="ARBA00013174"/>
    </source>
</evidence>
<dbReference type="InterPro" id="IPR043130">
    <property type="entry name" value="CDP-OH_PTrfase_TM_dom"/>
</dbReference>
<evidence type="ECO:0000256" key="3">
    <source>
        <dbReference type="ARBA" id="ARBA00010441"/>
    </source>
</evidence>
<evidence type="ECO:0000313" key="18">
    <source>
        <dbReference type="Proteomes" id="UP000824014"/>
    </source>
</evidence>